<dbReference type="AlphaFoldDB" id="X0WHP6"/>
<dbReference type="EMBL" id="BARS01042563">
    <property type="protein sequence ID" value="GAG30210.1"/>
    <property type="molecule type" value="Genomic_DNA"/>
</dbReference>
<protein>
    <submittedName>
        <fullName evidence="1">Uncharacterized protein</fullName>
    </submittedName>
</protein>
<name>X0WHP6_9ZZZZ</name>
<sequence length="32" mass="3660">MGFSSFGCYKDKLIDKLSEFASSEVKNIEIWS</sequence>
<proteinExistence type="predicted"/>
<reference evidence="1" key="1">
    <citation type="journal article" date="2014" name="Front. Microbiol.">
        <title>High frequency of phylogenetically diverse reductive dehalogenase-homologous genes in deep subseafloor sedimentary metagenomes.</title>
        <authorList>
            <person name="Kawai M."/>
            <person name="Futagami T."/>
            <person name="Toyoda A."/>
            <person name="Takaki Y."/>
            <person name="Nishi S."/>
            <person name="Hori S."/>
            <person name="Arai W."/>
            <person name="Tsubouchi T."/>
            <person name="Morono Y."/>
            <person name="Uchiyama I."/>
            <person name="Ito T."/>
            <person name="Fujiyama A."/>
            <person name="Inagaki F."/>
            <person name="Takami H."/>
        </authorList>
    </citation>
    <scope>NUCLEOTIDE SEQUENCE</scope>
    <source>
        <strain evidence="1">Expedition CK06-06</strain>
    </source>
</reference>
<accession>X0WHP6</accession>
<comment type="caution">
    <text evidence="1">The sequence shown here is derived from an EMBL/GenBank/DDBJ whole genome shotgun (WGS) entry which is preliminary data.</text>
</comment>
<feature type="non-terminal residue" evidence="1">
    <location>
        <position position="32"/>
    </location>
</feature>
<gene>
    <name evidence="1" type="ORF">S01H1_64564</name>
</gene>
<evidence type="ECO:0000313" key="1">
    <source>
        <dbReference type="EMBL" id="GAG30210.1"/>
    </source>
</evidence>
<organism evidence="1">
    <name type="scientific">marine sediment metagenome</name>
    <dbReference type="NCBI Taxonomy" id="412755"/>
    <lineage>
        <taxon>unclassified sequences</taxon>
        <taxon>metagenomes</taxon>
        <taxon>ecological metagenomes</taxon>
    </lineage>
</organism>